<dbReference type="RefSeq" id="WP_093045905.1">
    <property type="nucleotide sequence ID" value="NZ_FNQR01000014.1"/>
</dbReference>
<comment type="subcellular location">
    <subcellularLocation>
        <location evidence="1">Cell membrane</location>
        <topology evidence="1">Multi-pass membrane protein</topology>
    </subcellularLocation>
</comment>
<feature type="transmembrane region" description="Helical" evidence="10">
    <location>
        <begin position="345"/>
        <end position="365"/>
    </location>
</feature>
<evidence type="ECO:0000256" key="2">
    <source>
        <dbReference type="ARBA" id="ARBA00022448"/>
    </source>
</evidence>
<name>A0A1H4G7Z1_9BACI</name>
<dbReference type="InterPro" id="IPR003445">
    <property type="entry name" value="Cat_transpt"/>
</dbReference>
<keyword evidence="3" id="KW-1003">Cell membrane</keyword>
<dbReference type="AlphaFoldDB" id="A0A1H4G7Z1"/>
<evidence type="ECO:0000256" key="9">
    <source>
        <dbReference type="ARBA" id="ARBA00023136"/>
    </source>
</evidence>
<dbReference type="Pfam" id="PF02386">
    <property type="entry name" value="TrkH"/>
    <property type="match status" value="1"/>
</dbReference>
<feature type="transmembrane region" description="Helical" evidence="10">
    <location>
        <begin position="187"/>
        <end position="210"/>
    </location>
</feature>
<dbReference type="EMBL" id="FNQR01000014">
    <property type="protein sequence ID" value="SEB05763.1"/>
    <property type="molecule type" value="Genomic_DNA"/>
</dbReference>
<feature type="transmembrane region" description="Helical" evidence="10">
    <location>
        <begin position="371"/>
        <end position="391"/>
    </location>
</feature>
<keyword evidence="8" id="KW-0406">Ion transport</keyword>
<feature type="transmembrane region" description="Helical" evidence="10">
    <location>
        <begin position="292"/>
        <end position="324"/>
    </location>
</feature>
<dbReference type="PANTHER" id="PTHR32024:SF1">
    <property type="entry name" value="KTR SYSTEM POTASSIUM UPTAKE PROTEIN B"/>
    <property type="match status" value="1"/>
</dbReference>
<dbReference type="NCBIfam" id="TIGR00933">
    <property type="entry name" value="2a38"/>
    <property type="match status" value="1"/>
</dbReference>
<dbReference type="OrthoDB" id="9810952at2"/>
<keyword evidence="12" id="KW-1185">Reference proteome</keyword>
<reference evidence="11 12" key="1">
    <citation type="submission" date="2016-10" db="EMBL/GenBank/DDBJ databases">
        <authorList>
            <person name="de Groot N.N."/>
        </authorList>
    </citation>
    <scope>NUCLEOTIDE SEQUENCE [LARGE SCALE GENOMIC DNA]</scope>
    <source>
        <strain evidence="11 12">CCM7597</strain>
    </source>
</reference>
<dbReference type="PANTHER" id="PTHR32024">
    <property type="entry name" value="TRK SYSTEM POTASSIUM UPTAKE PROTEIN TRKG-RELATED"/>
    <property type="match status" value="1"/>
</dbReference>
<evidence type="ECO:0000256" key="4">
    <source>
        <dbReference type="ARBA" id="ARBA00022538"/>
    </source>
</evidence>
<dbReference type="GO" id="GO:0005886">
    <property type="term" value="C:plasma membrane"/>
    <property type="evidence" value="ECO:0007669"/>
    <property type="project" value="UniProtKB-SubCell"/>
</dbReference>
<feature type="transmembrane region" description="Helical" evidence="10">
    <location>
        <begin position="72"/>
        <end position="96"/>
    </location>
</feature>
<feature type="transmembrane region" description="Helical" evidence="10">
    <location>
        <begin position="156"/>
        <end position="175"/>
    </location>
</feature>
<feature type="transmembrane region" description="Helical" evidence="10">
    <location>
        <begin position="116"/>
        <end position="144"/>
    </location>
</feature>
<keyword evidence="5 10" id="KW-0812">Transmembrane</keyword>
<evidence type="ECO:0000256" key="8">
    <source>
        <dbReference type="ARBA" id="ARBA00023065"/>
    </source>
</evidence>
<feature type="transmembrane region" description="Helical" evidence="10">
    <location>
        <begin position="12"/>
        <end position="33"/>
    </location>
</feature>
<evidence type="ECO:0000256" key="6">
    <source>
        <dbReference type="ARBA" id="ARBA00022958"/>
    </source>
</evidence>
<sequence length="439" mass="47436">MKKKLADLEPPQLLIVIFLSLILIGTILLMLPFSNKDGISFVNALFTATSAMTVTGLVVVDTGGAYTLFGEIIILLLIQLGGLGIMTFAVVIFMALGKKIGFKQRLLVKQALNQSSLGGVILLAKKLLLFSLIVESIAVVFLAARWVPEMGWSKGVYASVFHAVSAFNNAGFSIWSNSLSDYVMDPVINLVITLLFIIGGIGFTVVFDMWRQKEFKGYSLHTKVMVVGTLSINVFSILMLFILEYNNPGTIGSLPFYGKIQAAYFQAVTPRTAGFNTIDTGQMEDASLFYTIVLMFIGGGSASTAGGIKLTTALILILGTVAFFKGKQHAVIYRRSIRDYVVYRSLALTMGSIIVVMSAVFILNITEKAPFLPLLFESVSAFGTVGLSMGVTAGLSTLGKITVIITMLVGKLGPLTFAFAFARQTPDIIQYPEEDIITG</sequence>
<evidence type="ECO:0000256" key="5">
    <source>
        <dbReference type="ARBA" id="ARBA00022692"/>
    </source>
</evidence>
<dbReference type="STRING" id="571932.SAMN05421743_11487"/>
<keyword evidence="7 10" id="KW-1133">Transmembrane helix</keyword>
<feature type="transmembrane region" description="Helical" evidence="10">
    <location>
        <begin position="403"/>
        <end position="422"/>
    </location>
</feature>
<keyword evidence="2" id="KW-0813">Transport</keyword>
<proteinExistence type="predicted"/>
<accession>A0A1H4G7Z1</accession>
<keyword evidence="9 10" id="KW-0472">Membrane</keyword>
<gene>
    <name evidence="11" type="ORF">SAMN05421743_11487</name>
</gene>
<dbReference type="GO" id="GO:0015379">
    <property type="term" value="F:potassium:chloride symporter activity"/>
    <property type="evidence" value="ECO:0007669"/>
    <property type="project" value="InterPro"/>
</dbReference>
<dbReference type="Proteomes" id="UP000198584">
    <property type="component" value="Unassembled WGS sequence"/>
</dbReference>
<feature type="transmembrane region" description="Helical" evidence="10">
    <location>
        <begin position="222"/>
        <end position="243"/>
    </location>
</feature>
<dbReference type="InterPro" id="IPR004772">
    <property type="entry name" value="TrkH"/>
</dbReference>
<protein>
    <submittedName>
        <fullName evidence="11">Trk system potassium uptake protein TrkH</fullName>
    </submittedName>
</protein>
<evidence type="ECO:0000256" key="1">
    <source>
        <dbReference type="ARBA" id="ARBA00004651"/>
    </source>
</evidence>
<evidence type="ECO:0000256" key="10">
    <source>
        <dbReference type="SAM" id="Phobius"/>
    </source>
</evidence>
<evidence type="ECO:0000313" key="11">
    <source>
        <dbReference type="EMBL" id="SEB05763.1"/>
    </source>
</evidence>
<keyword evidence="4" id="KW-0633">Potassium transport</keyword>
<evidence type="ECO:0000313" key="12">
    <source>
        <dbReference type="Proteomes" id="UP000198584"/>
    </source>
</evidence>
<evidence type="ECO:0000256" key="7">
    <source>
        <dbReference type="ARBA" id="ARBA00022989"/>
    </source>
</evidence>
<keyword evidence="6" id="KW-0630">Potassium</keyword>
<feature type="transmembrane region" description="Helical" evidence="10">
    <location>
        <begin position="39"/>
        <end position="60"/>
    </location>
</feature>
<evidence type="ECO:0000256" key="3">
    <source>
        <dbReference type="ARBA" id="ARBA00022475"/>
    </source>
</evidence>
<organism evidence="11 12">
    <name type="scientific">Thalassobacillus cyri</name>
    <dbReference type="NCBI Taxonomy" id="571932"/>
    <lineage>
        <taxon>Bacteria</taxon>
        <taxon>Bacillati</taxon>
        <taxon>Bacillota</taxon>
        <taxon>Bacilli</taxon>
        <taxon>Bacillales</taxon>
        <taxon>Bacillaceae</taxon>
        <taxon>Thalassobacillus</taxon>
    </lineage>
</organism>